<accession>A0A2U2MQH2</accession>
<protein>
    <submittedName>
        <fullName evidence="3">Uncharacterized protein</fullName>
    </submittedName>
</protein>
<reference evidence="3 4" key="1">
    <citation type="journal article" date="2018" name="Int. J. Syst. Evol. Microbiol.">
        <title>Bifidobacterium catulorum sp. nov., a novel taxon from the faeces of the baby common marmoset (Callithrix jacchus).</title>
        <authorList>
            <person name="Modesto M."/>
            <person name="Michelini S."/>
            <person name="Oki K."/>
            <person name="Biavati B."/>
            <person name="Watanabe K."/>
            <person name="Mattarelli P."/>
        </authorList>
    </citation>
    <scope>NUCLEOTIDE SEQUENCE [LARGE SCALE GENOMIC DNA]</scope>
    <source>
        <strain evidence="3 4">MRM 8.19</strain>
    </source>
</reference>
<gene>
    <name evidence="3" type="ORF">DF200_09415</name>
</gene>
<comment type="caution">
    <text evidence="3">The sequence shown here is derived from an EMBL/GenBank/DDBJ whole genome shotgun (WGS) entry which is preliminary data.</text>
</comment>
<evidence type="ECO:0000256" key="2">
    <source>
        <dbReference type="SAM" id="SignalP"/>
    </source>
</evidence>
<feature type="region of interest" description="Disordered" evidence="1">
    <location>
        <begin position="94"/>
        <end position="116"/>
    </location>
</feature>
<proteinExistence type="predicted"/>
<name>A0A2U2MQH2_9BIFI</name>
<evidence type="ECO:0000313" key="3">
    <source>
        <dbReference type="EMBL" id="PWG59091.1"/>
    </source>
</evidence>
<feature type="chain" id="PRO_5039276746" evidence="2">
    <location>
        <begin position="24"/>
        <end position="116"/>
    </location>
</feature>
<dbReference type="EMBL" id="QFFN01000039">
    <property type="protein sequence ID" value="PWG59091.1"/>
    <property type="molecule type" value="Genomic_DNA"/>
</dbReference>
<dbReference type="RefSeq" id="WP_109138018.1">
    <property type="nucleotide sequence ID" value="NZ_QFFN01000039.1"/>
</dbReference>
<sequence>MRMRKLFAGLAAAATLLSGLALGATANAADAGRTLPFASLAQAQGQVDDQGKVTANATFTFTADDASQWGKNNNRVIEAYKLADYYQYVDAGAGTPPTTQRAPCSACRPSTPPRTA</sequence>
<dbReference type="Proteomes" id="UP000245753">
    <property type="component" value="Unassembled WGS sequence"/>
</dbReference>
<keyword evidence="4" id="KW-1185">Reference proteome</keyword>
<keyword evidence="2" id="KW-0732">Signal</keyword>
<dbReference type="AlphaFoldDB" id="A0A2U2MQH2"/>
<evidence type="ECO:0000313" key="4">
    <source>
        <dbReference type="Proteomes" id="UP000245753"/>
    </source>
</evidence>
<evidence type="ECO:0000256" key="1">
    <source>
        <dbReference type="SAM" id="MobiDB-lite"/>
    </source>
</evidence>
<organism evidence="3 4">
    <name type="scientific">Bifidobacterium catulorum</name>
    <dbReference type="NCBI Taxonomy" id="1630173"/>
    <lineage>
        <taxon>Bacteria</taxon>
        <taxon>Bacillati</taxon>
        <taxon>Actinomycetota</taxon>
        <taxon>Actinomycetes</taxon>
        <taxon>Bifidobacteriales</taxon>
        <taxon>Bifidobacteriaceae</taxon>
        <taxon>Bifidobacterium</taxon>
    </lineage>
</organism>
<feature type="signal peptide" evidence="2">
    <location>
        <begin position="1"/>
        <end position="23"/>
    </location>
</feature>